<organism evidence="2 3">
    <name type="scientific">Muricoccus pecuniae</name>
    <dbReference type="NCBI Taxonomy" id="693023"/>
    <lineage>
        <taxon>Bacteria</taxon>
        <taxon>Pseudomonadati</taxon>
        <taxon>Pseudomonadota</taxon>
        <taxon>Alphaproteobacteria</taxon>
        <taxon>Acetobacterales</taxon>
        <taxon>Roseomonadaceae</taxon>
        <taxon>Muricoccus</taxon>
    </lineage>
</organism>
<dbReference type="Pfam" id="PF04101">
    <property type="entry name" value="Glyco_tran_28_C"/>
    <property type="match status" value="1"/>
</dbReference>
<dbReference type="PANTHER" id="PTHR21015:SF22">
    <property type="entry name" value="GLYCOSYLTRANSFERASE"/>
    <property type="match status" value="1"/>
</dbReference>
<dbReference type="Proteomes" id="UP000580654">
    <property type="component" value="Unassembled WGS sequence"/>
</dbReference>
<dbReference type="GO" id="GO:0016758">
    <property type="term" value="F:hexosyltransferase activity"/>
    <property type="evidence" value="ECO:0007669"/>
    <property type="project" value="InterPro"/>
</dbReference>
<sequence length="369" mass="39097">MKVIMIPCVEGGIGHVSRTATLARALKRADPSVEIEYVLDTCRLRPQNVDMTMRMGYRPRLLPPISRANRAAVTQACLGDADVIVDDTARYLFPLRAGVPHAAWVSIPIPPVGDELFGDWPLMKGMDAIIWAYAPLVALPEELSLVEDLIVKTGPFLDLASVPGRDEARAGLGAEPGSPMILYAVRNFPFTRDFGTRVLRGVFGAAAALRGSTHPGLRLHLIAVHDAAELRGILGLESFPDWVRIEGVVPQAEALRHISAADIVIGEGTSTMHEAAALGTPMVLLPGPISETLLLAEALGRNGAAPVFLPDAITPEGVTGAFRTLLDDNSAKQAMTARARSLVTGGGGVDAAARLVLEIGARRRTAAAA</sequence>
<dbReference type="SUPFAM" id="SSF53756">
    <property type="entry name" value="UDP-Glycosyltransferase/glycogen phosphorylase"/>
    <property type="match status" value="1"/>
</dbReference>
<evidence type="ECO:0000313" key="3">
    <source>
        <dbReference type="Proteomes" id="UP000580654"/>
    </source>
</evidence>
<accession>A0A840Y8N6</accession>
<proteinExistence type="predicted"/>
<protein>
    <recommendedName>
        <fullName evidence="1">Glycosyl transferase family 28 C-terminal domain-containing protein</fullName>
    </recommendedName>
</protein>
<reference evidence="2 3" key="1">
    <citation type="submission" date="2020-08" db="EMBL/GenBank/DDBJ databases">
        <title>Genomic Encyclopedia of Type Strains, Phase IV (KMG-IV): sequencing the most valuable type-strain genomes for metagenomic binning, comparative biology and taxonomic classification.</title>
        <authorList>
            <person name="Goeker M."/>
        </authorList>
    </citation>
    <scope>NUCLEOTIDE SEQUENCE [LARGE SCALE GENOMIC DNA]</scope>
    <source>
        <strain evidence="2 3">DSM 25622</strain>
    </source>
</reference>
<evidence type="ECO:0000313" key="2">
    <source>
        <dbReference type="EMBL" id="MBB5696290.1"/>
    </source>
</evidence>
<dbReference type="InterPro" id="IPR007235">
    <property type="entry name" value="Glyco_trans_28_C"/>
</dbReference>
<feature type="domain" description="Glycosyl transferase family 28 C-terminal" evidence="1">
    <location>
        <begin position="257"/>
        <end position="338"/>
    </location>
</feature>
<dbReference type="Gene3D" id="3.40.50.2000">
    <property type="entry name" value="Glycogen Phosphorylase B"/>
    <property type="match status" value="1"/>
</dbReference>
<dbReference type="EMBL" id="JACIJD010000036">
    <property type="protein sequence ID" value="MBB5696290.1"/>
    <property type="molecule type" value="Genomic_DNA"/>
</dbReference>
<dbReference type="RefSeq" id="WP_184521463.1">
    <property type="nucleotide sequence ID" value="NZ_JACIJD010000036.1"/>
</dbReference>
<keyword evidence="3" id="KW-1185">Reference proteome</keyword>
<dbReference type="AlphaFoldDB" id="A0A840Y8N6"/>
<evidence type="ECO:0000259" key="1">
    <source>
        <dbReference type="Pfam" id="PF04101"/>
    </source>
</evidence>
<gene>
    <name evidence="2" type="ORF">FHS87_004360</name>
</gene>
<dbReference type="PANTHER" id="PTHR21015">
    <property type="entry name" value="UDP-N-ACETYLGLUCOSAMINE--N-ACETYLMURAMYL-(PENTAPEPTIDE) PYROPHOSPHORYL-UNDECAPRENOL N-ACETYLGLUCOSAMINE TRANSFERASE 1"/>
    <property type="match status" value="1"/>
</dbReference>
<comment type="caution">
    <text evidence="2">The sequence shown here is derived from an EMBL/GenBank/DDBJ whole genome shotgun (WGS) entry which is preliminary data.</text>
</comment>
<name>A0A840Y8N6_9PROT</name>